<dbReference type="InterPro" id="IPR009080">
    <property type="entry name" value="tRNAsynth_Ia_anticodon-bd"/>
</dbReference>
<reference evidence="11" key="1">
    <citation type="submission" date="2017-09" db="EMBL/GenBank/DDBJ databases">
        <title>Depth-based differentiation of microbial function through sediment-hosted aquifers and enrichment of novel symbionts in the deep terrestrial subsurface.</title>
        <authorList>
            <person name="Probst A.J."/>
            <person name="Ladd B."/>
            <person name="Jarett J.K."/>
            <person name="Geller-Mcgrath D.E."/>
            <person name="Sieber C.M.K."/>
            <person name="Emerson J.B."/>
            <person name="Anantharaman K."/>
            <person name="Thomas B.C."/>
            <person name="Malmstrom R."/>
            <person name="Stieglmeier M."/>
            <person name="Klingl A."/>
            <person name="Woyke T."/>
            <person name="Ryan C.M."/>
            <person name="Banfield J.F."/>
        </authorList>
    </citation>
    <scope>NUCLEOTIDE SEQUENCE [LARGE SCALE GENOMIC DNA]</scope>
</reference>
<proteinExistence type="predicted"/>
<dbReference type="EC" id="6.1.1.9" evidence="1"/>
<keyword evidence="6" id="KW-0030">Aminoacyl-tRNA synthetase</keyword>
<dbReference type="PANTHER" id="PTHR11946:SF93">
    <property type="entry name" value="VALINE--TRNA LIGASE, CHLOROPLASTIC_MITOCHONDRIAL 2"/>
    <property type="match status" value="1"/>
</dbReference>
<evidence type="ECO:0000256" key="5">
    <source>
        <dbReference type="ARBA" id="ARBA00022917"/>
    </source>
</evidence>
<keyword evidence="3" id="KW-0547">Nucleotide-binding</keyword>
<keyword evidence="4" id="KW-0067">ATP-binding</keyword>
<evidence type="ECO:0000256" key="3">
    <source>
        <dbReference type="ARBA" id="ARBA00022741"/>
    </source>
</evidence>
<evidence type="ECO:0000256" key="8">
    <source>
        <dbReference type="ARBA" id="ARBA00047552"/>
    </source>
</evidence>
<protein>
    <recommendedName>
        <fullName evidence="1">valine--tRNA ligase</fullName>
        <ecNumber evidence="1">6.1.1.9</ecNumber>
    </recommendedName>
    <alternativeName>
        <fullName evidence="7">Valyl-tRNA synthetase</fullName>
    </alternativeName>
</protein>
<dbReference type="GO" id="GO:0004832">
    <property type="term" value="F:valine-tRNA ligase activity"/>
    <property type="evidence" value="ECO:0007669"/>
    <property type="project" value="UniProtKB-EC"/>
</dbReference>
<dbReference type="InterPro" id="IPR033705">
    <property type="entry name" value="Anticodon_Ia_Val"/>
</dbReference>
<dbReference type="AlphaFoldDB" id="A0A2M7YPC4"/>
<dbReference type="Pfam" id="PF08264">
    <property type="entry name" value="Anticodon_1"/>
    <property type="match status" value="1"/>
</dbReference>
<dbReference type="Gene3D" id="1.10.730.10">
    <property type="entry name" value="Isoleucyl-tRNA Synthetase, Domain 1"/>
    <property type="match status" value="1"/>
</dbReference>
<evidence type="ECO:0000313" key="11">
    <source>
        <dbReference type="Proteomes" id="UP000230434"/>
    </source>
</evidence>
<name>A0A2M7YPC4_9BACT</name>
<evidence type="ECO:0000313" key="10">
    <source>
        <dbReference type="EMBL" id="PJA64814.1"/>
    </source>
</evidence>
<gene>
    <name evidence="10" type="ORF">CO159_01110</name>
</gene>
<dbReference type="PANTHER" id="PTHR11946">
    <property type="entry name" value="VALYL-TRNA SYNTHETASES"/>
    <property type="match status" value="1"/>
</dbReference>
<accession>A0A2M7YPC4</accession>
<dbReference type="CDD" id="cd07962">
    <property type="entry name" value="Anticodon_Ia_Val"/>
    <property type="match status" value="1"/>
</dbReference>
<evidence type="ECO:0000256" key="2">
    <source>
        <dbReference type="ARBA" id="ARBA00022598"/>
    </source>
</evidence>
<sequence length="116" mass="14048">DDTDKKFTKEDKWILKELQKSTKKITQDIEKYRFHEAAQEAYHFFWHKFCDKTIEDVKIRIQNNSKDADEGKLALWTVLYNSLKLLHPFMPFVTEAIYQKLPSRPKELLMIEEWPE</sequence>
<evidence type="ECO:0000256" key="4">
    <source>
        <dbReference type="ARBA" id="ARBA00022840"/>
    </source>
</evidence>
<evidence type="ECO:0000256" key="6">
    <source>
        <dbReference type="ARBA" id="ARBA00023146"/>
    </source>
</evidence>
<dbReference type="GO" id="GO:0005829">
    <property type="term" value="C:cytosol"/>
    <property type="evidence" value="ECO:0007669"/>
    <property type="project" value="TreeGrafter"/>
</dbReference>
<dbReference type="GO" id="GO:0006438">
    <property type="term" value="P:valyl-tRNA aminoacylation"/>
    <property type="evidence" value="ECO:0007669"/>
    <property type="project" value="InterPro"/>
</dbReference>
<evidence type="ECO:0000256" key="7">
    <source>
        <dbReference type="ARBA" id="ARBA00029936"/>
    </source>
</evidence>
<dbReference type="SUPFAM" id="SSF47323">
    <property type="entry name" value="Anticodon-binding domain of a subclass of class I aminoacyl-tRNA synthetases"/>
    <property type="match status" value="1"/>
</dbReference>
<dbReference type="GO" id="GO:0005524">
    <property type="term" value="F:ATP binding"/>
    <property type="evidence" value="ECO:0007669"/>
    <property type="project" value="UniProtKB-KW"/>
</dbReference>
<organism evidence="10 11">
    <name type="scientific">Candidatus Portnoybacteria bacterium CG_4_9_14_3_um_filter_40_10</name>
    <dbReference type="NCBI Taxonomy" id="1974804"/>
    <lineage>
        <taxon>Bacteria</taxon>
        <taxon>Candidatus Portnoyibacteriota</taxon>
    </lineage>
</organism>
<dbReference type="InterPro" id="IPR002303">
    <property type="entry name" value="Valyl-tRNA_ligase"/>
</dbReference>
<feature type="domain" description="Methionyl/Valyl/Leucyl/Isoleucyl-tRNA synthetase anticodon-binding" evidence="9">
    <location>
        <begin position="11"/>
        <end position="116"/>
    </location>
</feature>
<keyword evidence="2 10" id="KW-0436">Ligase</keyword>
<comment type="caution">
    <text evidence="10">The sequence shown here is derived from an EMBL/GenBank/DDBJ whole genome shotgun (WGS) entry which is preliminary data.</text>
</comment>
<feature type="non-terminal residue" evidence="10">
    <location>
        <position position="1"/>
    </location>
</feature>
<evidence type="ECO:0000256" key="1">
    <source>
        <dbReference type="ARBA" id="ARBA00013169"/>
    </source>
</evidence>
<keyword evidence="5" id="KW-0648">Protein biosynthesis</keyword>
<dbReference type="EMBL" id="PFWF01000023">
    <property type="protein sequence ID" value="PJA64814.1"/>
    <property type="molecule type" value="Genomic_DNA"/>
</dbReference>
<dbReference type="InterPro" id="IPR013155">
    <property type="entry name" value="M/V/L/I-tRNA-synth_anticd-bd"/>
</dbReference>
<comment type="catalytic activity">
    <reaction evidence="8">
        <text>tRNA(Val) + L-valine + ATP = L-valyl-tRNA(Val) + AMP + diphosphate</text>
        <dbReference type="Rhea" id="RHEA:10704"/>
        <dbReference type="Rhea" id="RHEA-COMP:9672"/>
        <dbReference type="Rhea" id="RHEA-COMP:9708"/>
        <dbReference type="ChEBI" id="CHEBI:30616"/>
        <dbReference type="ChEBI" id="CHEBI:33019"/>
        <dbReference type="ChEBI" id="CHEBI:57762"/>
        <dbReference type="ChEBI" id="CHEBI:78442"/>
        <dbReference type="ChEBI" id="CHEBI:78537"/>
        <dbReference type="ChEBI" id="CHEBI:456215"/>
        <dbReference type="EC" id="6.1.1.9"/>
    </reaction>
</comment>
<evidence type="ECO:0000259" key="9">
    <source>
        <dbReference type="Pfam" id="PF08264"/>
    </source>
</evidence>
<dbReference type="Proteomes" id="UP000230434">
    <property type="component" value="Unassembled WGS sequence"/>
</dbReference>